<dbReference type="Gene3D" id="2.60.40.3500">
    <property type="match status" value="1"/>
</dbReference>
<reference evidence="11 12" key="1">
    <citation type="journal article" date="2018" name="Int. J. Syst. Evol. Microbiol.">
        <title>Mesosutterella multiformis gen. nov., sp. nov., a member of the family Sutterellaceae and Sutterella megalosphaeroides sp. nov., isolated from human faeces.</title>
        <authorList>
            <person name="Sakamoto M."/>
            <person name="Ikeyama N."/>
            <person name="Kunihiro T."/>
            <person name="Iino T."/>
            <person name="Yuki M."/>
            <person name="Ohkuma M."/>
        </authorList>
    </citation>
    <scope>NUCLEOTIDE SEQUENCE [LARGE SCALE GENOMIC DNA]</scope>
    <source>
        <strain evidence="11 12">4NBBH2</strain>
    </source>
</reference>
<dbReference type="EMBL" id="BGZJ01000001">
    <property type="protein sequence ID" value="GBO93497.1"/>
    <property type="molecule type" value="Genomic_DNA"/>
</dbReference>
<dbReference type="PANTHER" id="PTHR30404:SF0">
    <property type="entry name" value="N-ACETYLMURAMOYL-L-ALANINE AMIDASE AMIC"/>
    <property type="match status" value="1"/>
</dbReference>
<sequence length="412" mass="45142">MAIKRRNLLLGSGGTLLLSLFPWEIAYGAGIVDVRIWPADEYTRITIEHDGKLKFRSFVVRENPPIRMVIDIEGLALSDHLKKLVQEVSPNDPNIRNIRLGQYQPNVVRMVVELKEDVKPQIFELPPVASYKERLVVDLYPKNPNRSIAASDDPLAVAINQQNAARNGQGNSSPRSKSGKEKLLVMIDPGHGGEDPGASGQMGTHEKDIVLSIAGKLNDLIAQDDEIDARMTRRSDFFVPLGERVNLAQKAGAKLFVSIHADGWISPNAKGSSVFALSEKGASSAAARWLAKQQNDADKIGGINLQGVERSVQNVLVDMSNTWKINYSLALGHSVLQEIGKLNDLHKSQVEQAGFAVLKGQGIPSILVETAFISNPGEEQKLRNDDYQLSMAKGILAGIKRQVRKDKTVIQG</sequence>
<dbReference type="SMART" id="SM00646">
    <property type="entry name" value="Ami_3"/>
    <property type="match status" value="1"/>
</dbReference>
<dbReference type="InterPro" id="IPR050695">
    <property type="entry name" value="N-acetylmuramoyl_amidase_3"/>
</dbReference>
<keyword evidence="5" id="KW-0732">Signal</keyword>
<dbReference type="CDD" id="cd02696">
    <property type="entry name" value="MurNAc-LAA"/>
    <property type="match status" value="1"/>
</dbReference>
<name>A0A388SB12_9BURK</name>
<dbReference type="GO" id="GO:0008745">
    <property type="term" value="F:N-acetylmuramoyl-L-alanine amidase activity"/>
    <property type="evidence" value="ECO:0007669"/>
    <property type="project" value="UniProtKB-EC"/>
</dbReference>
<comment type="catalytic activity">
    <reaction evidence="1">
        <text>Hydrolyzes the link between N-acetylmuramoyl residues and L-amino acid residues in certain cell-wall glycopeptides.</text>
        <dbReference type="EC" id="3.5.1.28"/>
    </reaction>
</comment>
<dbReference type="PANTHER" id="PTHR30404">
    <property type="entry name" value="N-ACETYLMURAMOYL-L-ALANINE AMIDASE"/>
    <property type="match status" value="1"/>
</dbReference>
<protein>
    <recommendedName>
        <fullName evidence="9">N-acetylmuramoyl-L-alanine amidase AmiC</fullName>
        <ecNumber evidence="4">3.5.1.28</ecNumber>
    </recommendedName>
</protein>
<dbReference type="GO" id="GO:0071555">
    <property type="term" value="P:cell wall organization"/>
    <property type="evidence" value="ECO:0007669"/>
    <property type="project" value="UniProtKB-KW"/>
</dbReference>
<dbReference type="AlphaFoldDB" id="A0A388SB12"/>
<dbReference type="InterPro" id="IPR021731">
    <property type="entry name" value="AMIN_dom"/>
</dbReference>
<keyword evidence="8" id="KW-0961">Cell wall biogenesis/degradation</keyword>
<dbReference type="Pfam" id="PF11741">
    <property type="entry name" value="AMIN"/>
    <property type="match status" value="1"/>
</dbReference>
<keyword evidence="12" id="KW-1185">Reference proteome</keyword>
<evidence type="ECO:0000256" key="2">
    <source>
        <dbReference type="ARBA" id="ARBA00004418"/>
    </source>
</evidence>
<feature type="domain" description="MurNAc-LAA" evidence="10">
    <location>
        <begin position="245"/>
        <end position="400"/>
    </location>
</feature>
<dbReference type="GO" id="GO:0009253">
    <property type="term" value="P:peptidoglycan catabolic process"/>
    <property type="evidence" value="ECO:0007669"/>
    <property type="project" value="InterPro"/>
</dbReference>
<dbReference type="GO" id="GO:0030288">
    <property type="term" value="C:outer membrane-bounded periplasmic space"/>
    <property type="evidence" value="ECO:0007669"/>
    <property type="project" value="TreeGrafter"/>
</dbReference>
<dbReference type="SUPFAM" id="SSF53187">
    <property type="entry name" value="Zn-dependent exopeptidases"/>
    <property type="match status" value="1"/>
</dbReference>
<evidence type="ECO:0000256" key="4">
    <source>
        <dbReference type="ARBA" id="ARBA00011901"/>
    </source>
</evidence>
<dbReference type="EC" id="3.5.1.28" evidence="4"/>
<evidence type="ECO:0000256" key="3">
    <source>
        <dbReference type="ARBA" id="ARBA00010860"/>
    </source>
</evidence>
<evidence type="ECO:0000256" key="9">
    <source>
        <dbReference type="ARBA" id="ARBA00074581"/>
    </source>
</evidence>
<proteinExistence type="inferred from homology"/>
<dbReference type="OrthoDB" id="9806267at2"/>
<accession>A0A401LJK4</accession>
<comment type="subcellular location">
    <subcellularLocation>
        <location evidence="2">Periplasm</location>
    </subcellularLocation>
</comment>
<dbReference type="Proteomes" id="UP000266091">
    <property type="component" value="Unassembled WGS sequence"/>
</dbReference>
<evidence type="ECO:0000256" key="6">
    <source>
        <dbReference type="ARBA" id="ARBA00022764"/>
    </source>
</evidence>
<dbReference type="FunFam" id="3.40.630.40:FF:000001">
    <property type="entry name" value="N-acetylmuramoyl-L-alanine amidase"/>
    <property type="match status" value="1"/>
</dbReference>
<evidence type="ECO:0000256" key="7">
    <source>
        <dbReference type="ARBA" id="ARBA00022801"/>
    </source>
</evidence>
<dbReference type="InterPro" id="IPR002508">
    <property type="entry name" value="MurNAc-LAA_cat"/>
</dbReference>
<evidence type="ECO:0000256" key="5">
    <source>
        <dbReference type="ARBA" id="ARBA00022729"/>
    </source>
</evidence>
<dbReference type="RefSeq" id="WP_116269869.1">
    <property type="nucleotide sequence ID" value="NZ_BGZJ01000001.1"/>
</dbReference>
<accession>A0A388SB12</accession>
<evidence type="ECO:0000259" key="10">
    <source>
        <dbReference type="SMART" id="SM00646"/>
    </source>
</evidence>
<gene>
    <name evidence="11" type="ORF">MESMUL_08510</name>
</gene>
<evidence type="ECO:0000313" key="12">
    <source>
        <dbReference type="Proteomes" id="UP000266091"/>
    </source>
</evidence>
<dbReference type="Gene3D" id="3.40.630.40">
    <property type="entry name" value="Zn-dependent exopeptidases"/>
    <property type="match status" value="1"/>
</dbReference>
<comment type="caution">
    <text evidence="11">The sequence shown here is derived from an EMBL/GenBank/DDBJ whole genome shotgun (WGS) entry which is preliminary data.</text>
</comment>
<evidence type="ECO:0000313" key="11">
    <source>
        <dbReference type="EMBL" id="GBO93497.1"/>
    </source>
</evidence>
<evidence type="ECO:0000256" key="1">
    <source>
        <dbReference type="ARBA" id="ARBA00001561"/>
    </source>
</evidence>
<comment type="similarity">
    <text evidence="3">Belongs to the N-acetylmuramoyl-L-alanine amidase 3 family.</text>
</comment>
<keyword evidence="6" id="KW-0574">Periplasm</keyword>
<evidence type="ECO:0000256" key="8">
    <source>
        <dbReference type="ARBA" id="ARBA00023316"/>
    </source>
</evidence>
<dbReference type="Pfam" id="PF01520">
    <property type="entry name" value="Amidase_3"/>
    <property type="match status" value="1"/>
</dbReference>
<organism evidence="11 12">
    <name type="scientific">Mesosutterella multiformis</name>
    <dbReference type="NCBI Taxonomy" id="2259133"/>
    <lineage>
        <taxon>Bacteria</taxon>
        <taxon>Pseudomonadati</taxon>
        <taxon>Pseudomonadota</taxon>
        <taxon>Betaproteobacteria</taxon>
        <taxon>Burkholderiales</taxon>
        <taxon>Sutterellaceae</taxon>
        <taxon>Mesosutterella</taxon>
    </lineage>
</organism>
<keyword evidence="7" id="KW-0378">Hydrolase</keyword>